<dbReference type="Proteomes" id="UP000033546">
    <property type="component" value="Unassembled WGS sequence"/>
</dbReference>
<dbReference type="SUPFAM" id="SSF54285">
    <property type="entry name" value="MoaD/ThiS"/>
    <property type="match status" value="1"/>
</dbReference>
<accession>A0A0F3NCA3</accession>
<dbReference type="PANTHER" id="PTHR34472:SF1">
    <property type="entry name" value="SULFUR CARRIER PROTEIN THIS"/>
    <property type="match status" value="1"/>
</dbReference>
<comment type="caution">
    <text evidence="1">The sequence shown here is derived from an EMBL/GenBank/DDBJ whole genome shotgun (WGS) entry which is preliminary data.</text>
</comment>
<gene>
    <name evidence="1" type="primary">thiS</name>
    <name evidence="1" type="ORF">EMUCRT_0600</name>
</gene>
<dbReference type="CDD" id="cd00565">
    <property type="entry name" value="Ubl_ThiS"/>
    <property type="match status" value="1"/>
</dbReference>
<dbReference type="PATRIC" id="fig|1359167.3.peg.579"/>
<dbReference type="AlphaFoldDB" id="A0A0F3NCA3"/>
<dbReference type="InterPro" id="IPR003749">
    <property type="entry name" value="ThiS/MoaD-like"/>
</dbReference>
<organism evidence="1 2">
    <name type="scientific">Ehrlichia cf. muris str. EmCRT</name>
    <dbReference type="NCBI Taxonomy" id="1359167"/>
    <lineage>
        <taxon>Bacteria</taxon>
        <taxon>Pseudomonadati</taxon>
        <taxon>Pseudomonadota</taxon>
        <taxon>Alphaproteobacteria</taxon>
        <taxon>Rickettsiales</taxon>
        <taxon>Anaplasmataceae</taxon>
        <taxon>Ehrlichia</taxon>
    </lineage>
</organism>
<dbReference type="InterPro" id="IPR010035">
    <property type="entry name" value="Thi_S"/>
</dbReference>
<dbReference type="EMBL" id="LANU01000002">
    <property type="protein sequence ID" value="KJV65650.1"/>
    <property type="molecule type" value="Genomic_DNA"/>
</dbReference>
<dbReference type="InterPro" id="IPR016155">
    <property type="entry name" value="Mopterin_synth/thiamin_S_b"/>
</dbReference>
<sequence length="68" mass="7657">MITIVINQKKMLFKSKLTLSEILNECGYNTDLPFAVAVNKSLVVRDKYNSTYLKNGDIVDIVYPMQGG</sequence>
<protein>
    <submittedName>
        <fullName evidence="1">Thiamine biosynthesis protein ThiS</fullName>
    </submittedName>
</protein>
<dbReference type="NCBIfam" id="TIGR01683">
    <property type="entry name" value="thiS"/>
    <property type="match status" value="1"/>
</dbReference>
<dbReference type="Pfam" id="PF02597">
    <property type="entry name" value="ThiS"/>
    <property type="match status" value="1"/>
</dbReference>
<evidence type="ECO:0000313" key="1">
    <source>
        <dbReference type="EMBL" id="KJV65650.1"/>
    </source>
</evidence>
<dbReference type="PANTHER" id="PTHR34472">
    <property type="entry name" value="SULFUR CARRIER PROTEIN THIS"/>
    <property type="match status" value="1"/>
</dbReference>
<dbReference type="InterPro" id="IPR012675">
    <property type="entry name" value="Beta-grasp_dom_sf"/>
</dbReference>
<evidence type="ECO:0000313" key="2">
    <source>
        <dbReference type="Proteomes" id="UP000033546"/>
    </source>
</evidence>
<reference evidence="1 2" key="1">
    <citation type="submission" date="2015-02" db="EMBL/GenBank/DDBJ databases">
        <title>Genome Sequencing of Rickettsiales.</title>
        <authorList>
            <person name="Daugherty S.C."/>
            <person name="Su Q."/>
            <person name="Abolude K."/>
            <person name="Beier-Sexton M."/>
            <person name="Carlyon J.A."/>
            <person name="Carter R."/>
            <person name="Day N.P."/>
            <person name="Dumler S.J."/>
            <person name="Dyachenko V."/>
            <person name="Godinez A."/>
            <person name="Kurtti T.J."/>
            <person name="Lichay M."/>
            <person name="Mullins K.E."/>
            <person name="Ott S."/>
            <person name="Pappas-Brown V."/>
            <person name="Paris D.H."/>
            <person name="Patel P."/>
            <person name="Richards A.L."/>
            <person name="Sadzewicz L."/>
            <person name="Sears K."/>
            <person name="Seidman D."/>
            <person name="Sengamalay N."/>
            <person name="Stenos J."/>
            <person name="Tallon L.J."/>
            <person name="Vincent G."/>
            <person name="Fraser C.M."/>
            <person name="Munderloh U."/>
            <person name="Dunning-Hotopp J.C."/>
        </authorList>
    </citation>
    <scope>NUCLEOTIDE SEQUENCE [LARGE SCALE GENOMIC DNA]</scope>
    <source>
        <strain evidence="1 2">EmCRT</strain>
    </source>
</reference>
<name>A0A0F3NCA3_9RICK</name>
<dbReference type="Gene3D" id="3.10.20.30">
    <property type="match status" value="1"/>
</dbReference>
<proteinExistence type="predicted"/>